<evidence type="ECO:0000256" key="1">
    <source>
        <dbReference type="SAM" id="Phobius"/>
    </source>
</evidence>
<gene>
    <name evidence="2" type="primary">SVEP1</name>
    <name evidence="2" type="ORF">SNEC2469_LOCUS11417</name>
</gene>
<dbReference type="EMBL" id="CAJNJA010018113">
    <property type="protein sequence ID" value="CAE7415595.1"/>
    <property type="molecule type" value="Genomic_DNA"/>
</dbReference>
<dbReference type="Proteomes" id="UP000601435">
    <property type="component" value="Unassembled WGS sequence"/>
</dbReference>
<reference evidence="2" key="1">
    <citation type="submission" date="2021-02" db="EMBL/GenBank/DDBJ databases">
        <authorList>
            <person name="Dougan E. K."/>
            <person name="Rhodes N."/>
            <person name="Thang M."/>
            <person name="Chan C."/>
        </authorList>
    </citation>
    <scope>NUCLEOTIDE SEQUENCE</scope>
</reference>
<organism evidence="2 3">
    <name type="scientific">Symbiodinium necroappetens</name>
    <dbReference type="NCBI Taxonomy" id="1628268"/>
    <lineage>
        <taxon>Eukaryota</taxon>
        <taxon>Sar</taxon>
        <taxon>Alveolata</taxon>
        <taxon>Dinophyceae</taxon>
        <taxon>Suessiales</taxon>
        <taxon>Symbiodiniaceae</taxon>
        <taxon>Symbiodinium</taxon>
    </lineage>
</organism>
<accession>A0A812R189</accession>
<feature type="transmembrane region" description="Helical" evidence="1">
    <location>
        <begin position="56"/>
        <end position="76"/>
    </location>
</feature>
<dbReference type="AlphaFoldDB" id="A0A812R189"/>
<protein>
    <submittedName>
        <fullName evidence="2">SVEP1 protein</fullName>
    </submittedName>
</protein>
<sequence>MKDRQAADNCRRFGYFIQGLEPEYWWWDILVKRIDVGLMMLVTYTSAVQDPATKLLLFPVLSGFQAVVAAWVKPYANDQAEVLDFVEVTLAFIRFLLFSSVAALMLLNPATEITTRRAGP</sequence>
<dbReference type="OrthoDB" id="445158at2759"/>
<evidence type="ECO:0000313" key="3">
    <source>
        <dbReference type="Proteomes" id="UP000601435"/>
    </source>
</evidence>
<feature type="transmembrane region" description="Helical" evidence="1">
    <location>
        <begin position="88"/>
        <end position="107"/>
    </location>
</feature>
<comment type="caution">
    <text evidence="2">The sequence shown here is derived from an EMBL/GenBank/DDBJ whole genome shotgun (WGS) entry which is preliminary data.</text>
</comment>
<keyword evidence="1" id="KW-1133">Transmembrane helix</keyword>
<keyword evidence="3" id="KW-1185">Reference proteome</keyword>
<evidence type="ECO:0000313" key="2">
    <source>
        <dbReference type="EMBL" id="CAE7415595.1"/>
    </source>
</evidence>
<name>A0A812R189_9DINO</name>
<keyword evidence="1" id="KW-0472">Membrane</keyword>
<keyword evidence="1" id="KW-0812">Transmembrane</keyword>
<proteinExistence type="predicted"/>